<keyword evidence="2 5" id="KW-0812">Transmembrane</keyword>
<evidence type="ECO:0000313" key="6">
    <source>
        <dbReference type="EMBL" id="GHC00275.1"/>
    </source>
</evidence>
<comment type="similarity">
    <text evidence="5">Belongs to the 4-toluene sulfonate uptake permease (TSUP) (TC 2.A.102) family.</text>
</comment>
<comment type="subcellular location">
    <subcellularLocation>
        <location evidence="5">Cell membrane</location>
        <topology evidence="5">Multi-pass membrane protein</topology>
    </subcellularLocation>
    <subcellularLocation>
        <location evidence="1">Membrane</location>
        <topology evidence="1">Multi-pass membrane protein</topology>
    </subcellularLocation>
</comment>
<feature type="transmembrane region" description="Helical" evidence="5">
    <location>
        <begin position="131"/>
        <end position="152"/>
    </location>
</feature>
<evidence type="ECO:0000256" key="4">
    <source>
        <dbReference type="ARBA" id="ARBA00023136"/>
    </source>
</evidence>
<evidence type="ECO:0000256" key="1">
    <source>
        <dbReference type="ARBA" id="ARBA00004141"/>
    </source>
</evidence>
<dbReference type="InterPro" id="IPR002781">
    <property type="entry name" value="TM_pro_TauE-like"/>
</dbReference>
<keyword evidence="3 5" id="KW-1133">Transmembrane helix</keyword>
<feature type="transmembrane region" description="Helical" evidence="5">
    <location>
        <begin position="67"/>
        <end position="87"/>
    </location>
</feature>
<dbReference type="AlphaFoldDB" id="A0A8J3DHC3"/>
<dbReference type="PANTHER" id="PTHR43701:SF5">
    <property type="entry name" value="MEMBRANE TRANSPORTER PROTEIN-RELATED"/>
    <property type="match status" value="1"/>
</dbReference>
<feature type="transmembrane region" description="Helical" evidence="5">
    <location>
        <begin position="93"/>
        <end position="111"/>
    </location>
</feature>
<evidence type="ECO:0000256" key="5">
    <source>
        <dbReference type="RuleBase" id="RU363041"/>
    </source>
</evidence>
<keyword evidence="4 5" id="KW-0472">Membrane</keyword>
<accession>A0A8J3DHC3</accession>
<reference evidence="6" key="2">
    <citation type="submission" date="2020-09" db="EMBL/GenBank/DDBJ databases">
        <authorList>
            <person name="Sun Q."/>
            <person name="Kim S."/>
        </authorList>
    </citation>
    <scope>NUCLEOTIDE SEQUENCE</scope>
    <source>
        <strain evidence="6">KCTC 12870</strain>
    </source>
</reference>
<proteinExistence type="inferred from homology"/>
<sequence length="252" mass="26751">MFWLPIAFLGVAFLYALAGFGGGSTYIALLAIVGLPLTVIPVISLSCNLIVSGQGAWLLHRAKHVRWTMLAPLLVGSMPAAFIGGAWRLSGTAFLWVLTLTLTVAGLALFYQPKSTEESSTPAHWPKVKLFLLGVGLGLVSGLSGIGGGIFLSPALHLLRWEKARAICSAAAVFIALNSATGLAGQLTKGVAGLEQMPTYLLWLCPLAVLVGGRLGTQHLVKKLPAEKIRMITALVVLLVAIRLWLRLLLRA</sequence>
<dbReference type="InterPro" id="IPR051598">
    <property type="entry name" value="TSUP/Inactive_protease-like"/>
</dbReference>
<dbReference type="Proteomes" id="UP000642829">
    <property type="component" value="Unassembled WGS sequence"/>
</dbReference>
<evidence type="ECO:0000256" key="3">
    <source>
        <dbReference type="ARBA" id="ARBA00022989"/>
    </source>
</evidence>
<dbReference type="RefSeq" id="WP_189513702.1">
    <property type="nucleotide sequence ID" value="NZ_BMXG01000008.1"/>
</dbReference>
<gene>
    <name evidence="6" type="ORF">GCM10007047_15700</name>
</gene>
<feature type="transmembrane region" description="Helical" evidence="5">
    <location>
        <begin position="164"/>
        <end position="188"/>
    </location>
</feature>
<evidence type="ECO:0000256" key="2">
    <source>
        <dbReference type="ARBA" id="ARBA00022692"/>
    </source>
</evidence>
<organism evidence="6 7">
    <name type="scientific">Cerasicoccus arenae</name>
    <dbReference type="NCBI Taxonomy" id="424488"/>
    <lineage>
        <taxon>Bacteria</taxon>
        <taxon>Pseudomonadati</taxon>
        <taxon>Verrucomicrobiota</taxon>
        <taxon>Opitutia</taxon>
        <taxon>Puniceicoccales</taxon>
        <taxon>Cerasicoccaceae</taxon>
        <taxon>Cerasicoccus</taxon>
    </lineage>
</organism>
<keyword evidence="7" id="KW-1185">Reference proteome</keyword>
<comment type="caution">
    <text evidence="6">The sequence shown here is derived from an EMBL/GenBank/DDBJ whole genome shotgun (WGS) entry which is preliminary data.</text>
</comment>
<dbReference type="GO" id="GO:0005886">
    <property type="term" value="C:plasma membrane"/>
    <property type="evidence" value="ECO:0007669"/>
    <property type="project" value="UniProtKB-SubCell"/>
</dbReference>
<evidence type="ECO:0000313" key="7">
    <source>
        <dbReference type="Proteomes" id="UP000642829"/>
    </source>
</evidence>
<dbReference type="Pfam" id="PF01925">
    <property type="entry name" value="TauE"/>
    <property type="match status" value="1"/>
</dbReference>
<reference evidence="6" key="1">
    <citation type="journal article" date="2014" name="Int. J. Syst. Evol. Microbiol.">
        <title>Complete genome sequence of Corynebacterium casei LMG S-19264T (=DSM 44701T), isolated from a smear-ripened cheese.</title>
        <authorList>
            <consortium name="US DOE Joint Genome Institute (JGI-PGF)"/>
            <person name="Walter F."/>
            <person name="Albersmeier A."/>
            <person name="Kalinowski J."/>
            <person name="Ruckert C."/>
        </authorList>
    </citation>
    <scope>NUCLEOTIDE SEQUENCE</scope>
    <source>
        <strain evidence="6">KCTC 12870</strain>
    </source>
</reference>
<name>A0A8J3DHC3_9BACT</name>
<protein>
    <recommendedName>
        <fullName evidence="5">Probable membrane transporter protein</fullName>
    </recommendedName>
</protein>
<feature type="transmembrane region" description="Helical" evidence="5">
    <location>
        <begin position="28"/>
        <end position="51"/>
    </location>
</feature>
<feature type="transmembrane region" description="Helical" evidence="5">
    <location>
        <begin position="229"/>
        <end position="246"/>
    </location>
</feature>
<dbReference type="PANTHER" id="PTHR43701">
    <property type="entry name" value="MEMBRANE TRANSPORTER PROTEIN MJ0441-RELATED"/>
    <property type="match status" value="1"/>
</dbReference>
<keyword evidence="5" id="KW-1003">Cell membrane</keyword>
<dbReference type="EMBL" id="BMXG01000008">
    <property type="protein sequence ID" value="GHC00275.1"/>
    <property type="molecule type" value="Genomic_DNA"/>
</dbReference>